<dbReference type="Proteomes" id="UP001165080">
    <property type="component" value="Unassembled WGS sequence"/>
</dbReference>
<accession>A0A9W6BJ46</accession>
<reference evidence="2 3" key="1">
    <citation type="journal article" date="2023" name="Commun. Biol.">
        <title>Reorganization of the ancestral sex-determining regions during the evolution of trioecy in Pleodorina starrii.</title>
        <authorList>
            <person name="Takahashi K."/>
            <person name="Suzuki S."/>
            <person name="Kawai-Toyooka H."/>
            <person name="Yamamoto K."/>
            <person name="Hamaji T."/>
            <person name="Ootsuki R."/>
            <person name="Yamaguchi H."/>
            <person name="Kawachi M."/>
            <person name="Higashiyama T."/>
            <person name="Nozaki H."/>
        </authorList>
    </citation>
    <scope>NUCLEOTIDE SEQUENCE [LARGE SCALE GENOMIC DNA]</scope>
    <source>
        <strain evidence="2 3">NIES-4479</strain>
    </source>
</reference>
<proteinExistence type="predicted"/>
<feature type="compositionally biased region" description="Polar residues" evidence="1">
    <location>
        <begin position="27"/>
        <end position="38"/>
    </location>
</feature>
<feature type="compositionally biased region" description="Low complexity" evidence="1">
    <location>
        <begin position="186"/>
        <end position="198"/>
    </location>
</feature>
<keyword evidence="3" id="KW-1185">Reference proteome</keyword>
<organism evidence="2 3">
    <name type="scientific">Pleodorina starrii</name>
    <dbReference type="NCBI Taxonomy" id="330485"/>
    <lineage>
        <taxon>Eukaryota</taxon>
        <taxon>Viridiplantae</taxon>
        <taxon>Chlorophyta</taxon>
        <taxon>core chlorophytes</taxon>
        <taxon>Chlorophyceae</taxon>
        <taxon>CS clade</taxon>
        <taxon>Chlamydomonadales</taxon>
        <taxon>Volvocaceae</taxon>
        <taxon>Pleodorina</taxon>
    </lineage>
</organism>
<feature type="region of interest" description="Disordered" evidence="1">
    <location>
        <begin position="163"/>
        <end position="215"/>
    </location>
</feature>
<feature type="region of interest" description="Disordered" evidence="1">
    <location>
        <begin position="1"/>
        <end position="67"/>
    </location>
</feature>
<evidence type="ECO:0000313" key="2">
    <source>
        <dbReference type="EMBL" id="GLC52552.1"/>
    </source>
</evidence>
<protein>
    <submittedName>
        <fullName evidence="2">Uncharacterized protein</fullName>
    </submittedName>
</protein>
<feature type="region of interest" description="Disordered" evidence="1">
    <location>
        <begin position="323"/>
        <end position="345"/>
    </location>
</feature>
<name>A0A9W6BJ46_9CHLO</name>
<sequence>MSASLEPVERPVTTTGRKVDTAAHPNPRTSRGGSSFESTARPAPVTSAASYPRRPADGGAPTALCPAPRPNRACSGVEVLVPRPLGASTAGSDMPAVGLQHASVSLTACASWAGSSLVTAPPAPAASTACDLEVPANGGADTAVSPPPRGVWGSARASIFAPLAPERSESPASRLKMPADGRSYTAMGPAPAAGPEAPTGGGAKAALSPAACTSPGEPSLGVFAPSPPDTSTVRFEAPAGGGPVAVATCSPRASRGAFSTAVATPLPPGASPPSSYMVLATPTSFRTPGGAYVPPPDLNPSQPSFGSVKTFSQVKAKRALREQLGNDTVVTPVRRSARKSNAKPTASVTALLEAAHYSYAPNAYLP</sequence>
<comment type="caution">
    <text evidence="2">The sequence shown here is derived from an EMBL/GenBank/DDBJ whole genome shotgun (WGS) entry which is preliminary data.</text>
</comment>
<dbReference type="EMBL" id="BRXU01000006">
    <property type="protein sequence ID" value="GLC52552.1"/>
    <property type="molecule type" value="Genomic_DNA"/>
</dbReference>
<evidence type="ECO:0000313" key="3">
    <source>
        <dbReference type="Proteomes" id="UP001165080"/>
    </source>
</evidence>
<dbReference type="AlphaFoldDB" id="A0A9W6BJ46"/>
<evidence type="ECO:0000256" key="1">
    <source>
        <dbReference type="SAM" id="MobiDB-lite"/>
    </source>
</evidence>
<gene>
    <name evidence="2" type="primary">PLEST003382</name>
    <name evidence="2" type="ORF">PLESTB_000642200</name>
</gene>